<dbReference type="Pfam" id="PF04018">
    <property type="entry name" value="VCA0040-like"/>
    <property type="match status" value="1"/>
</dbReference>
<keyword evidence="1" id="KW-0472">Membrane</keyword>
<protein>
    <submittedName>
        <fullName evidence="2">Putative membrane protein</fullName>
    </submittedName>
</protein>
<dbReference type="PANTHER" id="PTHR37308">
    <property type="entry name" value="INTEGRAL MEMBRANE PROTEIN"/>
    <property type="match status" value="1"/>
</dbReference>
<feature type="transmembrane region" description="Helical" evidence="1">
    <location>
        <begin position="292"/>
        <end position="312"/>
    </location>
</feature>
<accession>A0A1H8SUA2</accession>
<proteinExistence type="predicted"/>
<feature type="transmembrane region" description="Helical" evidence="1">
    <location>
        <begin position="79"/>
        <end position="99"/>
    </location>
</feature>
<gene>
    <name evidence="2" type="ORF">SAMN04487948_105335</name>
</gene>
<sequence>MTTDLRSWLSVYLKGLCMGSADAVPGVSGGTIALITGIYERLIGAVTGIDVDRILTILGGLRPGHQREAYDAFMEMDGVFLLVLGAGIASAVVAVTRLLEWAIEEIPVLTFGFFFGLILASAIVLYTEVELDTPGRVAAAVAGFVAAFVVSGSASAALDDSLVFVVLAGAVAVSAMILPGISGSLLLLILGKYEFMVTTLKEFTDGLLDVALGQASASSLVADGTVVVAFVGGALVGLFTIAHAVNWALEHYREATLAFLVSLILGALRAPVGEATRQLGTGETVDYGVWTTELVGAFLVTAVVGAVFVLAVDRYTAADINY</sequence>
<feature type="transmembrane region" description="Helical" evidence="1">
    <location>
        <begin position="106"/>
        <end position="126"/>
    </location>
</feature>
<organism evidence="2 3">
    <name type="scientific">Halogranum amylolyticum</name>
    <dbReference type="NCBI Taxonomy" id="660520"/>
    <lineage>
        <taxon>Archaea</taxon>
        <taxon>Methanobacteriati</taxon>
        <taxon>Methanobacteriota</taxon>
        <taxon>Stenosarchaea group</taxon>
        <taxon>Halobacteria</taxon>
        <taxon>Halobacteriales</taxon>
        <taxon>Haloferacaceae</taxon>
    </lineage>
</organism>
<name>A0A1H8SUA2_9EURY</name>
<evidence type="ECO:0000313" key="2">
    <source>
        <dbReference type="EMBL" id="SEO82262.1"/>
    </source>
</evidence>
<keyword evidence="1" id="KW-0812">Transmembrane</keyword>
<dbReference type="Proteomes" id="UP000199126">
    <property type="component" value="Unassembled WGS sequence"/>
</dbReference>
<keyword evidence="1" id="KW-1133">Transmembrane helix</keyword>
<dbReference type="OrthoDB" id="313161at2157"/>
<feature type="transmembrane region" description="Helical" evidence="1">
    <location>
        <begin position="138"/>
        <end position="158"/>
    </location>
</feature>
<evidence type="ECO:0000313" key="3">
    <source>
        <dbReference type="Proteomes" id="UP000199126"/>
    </source>
</evidence>
<dbReference type="PANTHER" id="PTHR37308:SF1">
    <property type="entry name" value="POLYPRENYL-PHOSPHATE TRANSPORTER"/>
    <property type="match status" value="1"/>
</dbReference>
<reference evidence="3" key="1">
    <citation type="submission" date="2016-10" db="EMBL/GenBank/DDBJ databases">
        <authorList>
            <person name="Varghese N."/>
            <person name="Submissions S."/>
        </authorList>
    </citation>
    <scope>NUCLEOTIDE SEQUENCE [LARGE SCALE GENOMIC DNA]</scope>
    <source>
        <strain evidence="3">CGMCC 1.10121</strain>
    </source>
</reference>
<keyword evidence="3" id="KW-1185">Reference proteome</keyword>
<feature type="transmembrane region" description="Helical" evidence="1">
    <location>
        <begin position="165"/>
        <end position="190"/>
    </location>
</feature>
<evidence type="ECO:0000256" key="1">
    <source>
        <dbReference type="SAM" id="Phobius"/>
    </source>
</evidence>
<dbReference type="InterPro" id="IPR007163">
    <property type="entry name" value="VCA0040-like"/>
</dbReference>
<feature type="transmembrane region" description="Helical" evidence="1">
    <location>
        <begin position="226"/>
        <end position="248"/>
    </location>
</feature>
<dbReference type="RefSeq" id="WP_089824555.1">
    <property type="nucleotide sequence ID" value="NZ_FODV01000005.1"/>
</dbReference>
<feature type="transmembrane region" description="Helical" evidence="1">
    <location>
        <begin position="255"/>
        <end position="272"/>
    </location>
</feature>
<dbReference type="EMBL" id="FODV01000005">
    <property type="protein sequence ID" value="SEO82262.1"/>
    <property type="molecule type" value="Genomic_DNA"/>
</dbReference>
<dbReference type="AlphaFoldDB" id="A0A1H8SUA2"/>